<protein>
    <submittedName>
        <fullName evidence="4">Uncharacterized protein</fullName>
    </submittedName>
</protein>
<dbReference type="Gene3D" id="3.30.160.60">
    <property type="entry name" value="Classic Zinc Finger"/>
    <property type="match status" value="1"/>
</dbReference>
<dbReference type="SUPFAM" id="SSF57667">
    <property type="entry name" value="beta-beta-alpha zinc fingers"/>
    <property type="match status" value="1"/>
</dbReference>
<dbReference type="InterPro" id="IPR012337">
    <property type="entry name" value="RNaseH-like_sf"/>
</dbReference>
<name>A0ABQ6N6Z9_9STRA</name>
<feature type="domain" description="RNase H type-1" evidence="3">
    <location>
        <begin position="151"/>
        <end position="283"/>
    </location>
</feature>
<sequence>MPTCPICQKHCNSESGLIAHSEAKHGRANVHQGVTAWENSRGQQNLMTTGASVQDGRISVDYRCFDGSEWACPMCQRCFSTENGLSNHVNSGTHSEKAYRCDDCGKQFAKLAQLVDHTSKSSCRHAAHAAAALVNDYEEGGERLMLTNGSDSYEATLYFDGSAQPNPGNGGVGFVLYGVNGRELESMSYSIAGQVTNNEAEWAALVMGMRCALEFNIRTLRIHGDSELVLNQMDGTYGVRSANLRPLYDEAKYIEQKFMRCTFEHVYRSQNTVADELANEGATEYMEEIRVADCYY</sequence>
<organism evidence="4 5">
    <name type="scientific">Tetraparma gracilis</name>
    <dbReference type="NCBI Taxonomy" id="2962635"/>
    <lineage>
        <taxon>Eukaryota</taxon>
        <taxon>Sar</taxon>
        <taxon>Stramenopiles</taxon>
        <taxon>Ochrophyta</taxon>
        <taxon>Bolidophyceae</taxon>
        <taxon>Parmales</taxon>
        <taxon>Triparmaceae</taxon>
        <taxon>Tetraparma</taxon>
    </lineage>
</organism>
<keyword evidence="5" id="KW-1185">Reference proteome</keyword>
<dbReference type="InterPro" id="IPR013087">
    <property type="entry name" value="Znf_C2H2_type"/>
</dbReference>
<dbReference type="InterPro" id="IPR002156">
    <property type="entry name" value="RNaseH_domain"/>
</dbReference>
<keyword evidence="1" id="KW-0479">Metal-binding</keyword>
<dbReference type="CDD" id="cd09279">
    <property type="entry name" value="RNase_HI_like"/>
    <property type="match status" value="1"/>
</dbReference>
<feature type="domain" description="C2H2-type" evidence="2">
    <location>
        <begin position="70"/>
        <end position="99"/>
    </location>
</feature>
<dbReference type="PROSITE" id="PS50879">
    <property type="entry name" value="RNASE_H_1"/>
    <property type="match status" value="1"/>
</dbReference>
<keyword evidence="1" id="KW-0863">Zinc-finger</keyword>
<evidence type="ECO:0000256" key="1">
    <source>
        <dbReference type="PROSITE-ProRule" id="PRU00042"/>
    </source>
</evidence>
<reference evidence="4 5" key="1">
    <citation type="journal article" date="2023" name="Commun. Biol.">
        <title>Genome analysis of Parmales, the sister group of diatoms, reveals the evolutionary specialization of diatoms from phago-mixotrophs to photoautotrophs.</title>
        <authorList>
            <person name="Ban H."/>
            <person name="Sato S."/>
            <person name="Yoshikawa S."/>
            <person name="Yamada K."/>
            <person name="Nakamura Y."/>
            <person name="Ichinomiya M."/>
            <person name="Sato N."/>
            <person name="Blanc-Mathieu R."/>
            <person name="Endo H."/>
            <person name="Kuwata A."/>
            <person name="Ogata H."/>
        </authorList>
    </citation>
    <scope>NUCLEOTIDE SEQUENCE [LARGE SCALE GENOMIC DNA]</scope>
</reference>
<keyword evidence="1" id="KW-0862">Zinc</keyword>
<dbReference type="Gene3D" id="3.30.420.10">
    <property type="entry name" value="Ribonuclease H-like superfamily/Ribonuclease H"/>
    <property type="match status" value="1"/>
</dbReference>
<evidence type="ECO:0000259" key="2">
    <source>
        <dbReference type="PROSITE" id="PS50157"/>
    </source>
</evidence>
<dbReference type="PANTHER" id="PTHR46387">
    <property type="entry name" value="POLYNUCLEOTIDYL TRANSFERASE, RIBONUCLEASE H-LIKE SUPERFAMILY PROTEIN"/>
    <property type="match status" value="1"/>
</dbReference>
<gene>
    <name evidence="4" type="ORF">TeGR_g7029</name>
</gene>
<dbReference type="SUPFAM" id="SSF53098">
    <property type="entry name" value="Ribonuclease H-like"/>
    <property type="match status" value="1"/>
</dbReference>
<dbReference type="PROSITE" id="PS00028">
    <property type="entry name" value="ZINC_FINGER_C2H2_1"/>
    <property type="match status" value="1"/>
</dbReference>
<dbReference type="EMBL" id="BRYB01002294">
    <property type="protein sequence ID" value="GMI42560.1"/>
    <property type="molecule type" value="Genomic_DNA"/>
</dbReference>
<feature type="domain" description="C2H2-type" evidence="2">
    <location>
        <begin position="99"/>
        <end position="130"/>
    </location>
</feature>
<dbReference type="PROSITE" id="PS50157">
    <property type="entry name" value="ZINC_FINGER_C2H2_2"/>
    <property type="match status" value="2"/>
</dbReference>
<dbReference type="InterPro" id="IPR036236">
    <property type="entry name" value="Znf_C2H2_sf"/>
</dbReference>
<comment type="caution">
    <text evidence="4">The sequence shown here is derived from an EMBL/GenBank/DDBJ whole genome shotgun (WGS) entry which is preliminary data.</text>
</comment>
<proteinExistence type="predicted"/>
<dbReference type="InterPro" id="IPR036397">
    <property type="entry name" value="RNaseH_sf"/>
</dbReference>
<dbReference type="SMART" id="SM00355">
    <property type="entry name" value="ZnF_C2H2"/>
    <property type="match status" value="3"/>
</dbReference>
<dbReference type="Pfam" id="PF12874">
    <property type="entry name" value="zf-met"/>
    <property type="match status" value="2"/>
</dbReference>
<accession>A0ABQ6N6Z9</accession>
<dbReference type="Pfam" id="PF13456">
    <property type="entry name" value="RVT_3"/>
    <property type="match status" value="1"/>
</dbReference>
<evidence type="ECO:0000259" key="3">
    <source>
        <dbReference type="PROSITE" id="PS50879"/>
    </source>
</evidence>
<dbReference type="Pfam" id="PF00096">
    <property type="entry name" value="zf-C2H2"/>
    <property type="match status" value="1"/>
</dbReference>
<evidence type="ECO:0000313" key="4">
    <source>
        <dbReference type="EMBL" id="GMI42560.1"/>
    </source>
</evidence>
<dbReference type="Proteomes" id="UP001165060">
    <property type="component" value="Unassembled WGS sequence"/>
</dbReference>
<evidence type="ECO:0000313" key="5">
    <source>
        <dbReference type="Proteomes" id="UP001165060"/>
    </source>
</evidence>
<dbReference type="PANTHER" id="PTHR46387:SF2">
    <property type="entry name" value="RIBONUCLEASE HI"/>
    <property type="match status" value="1"/>
</dbReference>